<dbReference type="Pfam" id="PF12627">
    <property type="entry name" value="PolyA_pol_RNAbd"/>
    <property type="match status" value="1"/>
</dbReference>
<feature type="binding site" evidence="12">
    <location>
        <position position="8"/>
    </location>
    <ligand>
        <name>CTP</name>
        <dbReference type="ChEBI" id="CHEBI:37563"/>
    </ligand>
</feature>
<keyword evidence="4 12" id="KW-0548">Nucleotidyltransferase</keyword>
<keyword evidence="5 12" id="KW-0479">Metal-binding</keyword>
<keyword evidence="15" id="KW-1185">Reference proteome</keyword>
<evidence type="ECO:0000256" key="2">
    <source>
        <dbReference type="ARBA" id="ARBA00022679"/>
    </source>
</evidence>
<feature type="binding site" evidence="12">
    <location>
        <position position="140"/>
    </location>
    <ligand>
        <name>ATP</name>
        <dbReference type="ChEBI" id="CHEBI:30616"/>
    </ligand>
</feature>
<keyword evidence="6 12" id="KW-0547">Nucleotide-binding</keyword>
<dbReference type="HAMAP" id="MF_01261">
    <property type="entry name" value="CCA_bact_type1"/>
    <property type="match status" value="1"/>
</dbReference>
<dbReference type="HAMAP" id="MF_01262">
    <property type="entry name" value="CCA_bact_type2"/>
    <property type="match status" value="1"/>
</dbReference>
<evidence type="ECO:0000256" key="4">
    <source>
        <dbReference type="ARBA" id="ARBA00022695"/>
    </source>
</evidence>
<dbReference type="Gene3D" id="1.10.3090.10">
    <property type="entry name" value="cca-adding enzyme, domain 2"/>
    <property type="match status" value="1"/>
</dbReference>
<feature type="binding site" evidence="12">
    <location>
        <position position="91"/>
    </location>
    <ligand>
        <name>ATP</name>
        <dbReference type="ChEBI" id="CHEBI:30616"/>
    </ligand>
</feature>
<keyword evidence="10 12" id="KW-0460">Magnesium</keyword>
<dbReference type="Gene3D" id="3.30.460.10">
    <property type="entry name" value="Beta Polymerase, domain 2"/>
    <property type="match status" value="1"/>
</dbReference>
<keyword evidence="9 12" id="KW-0067">ATP-binding</keyword>
<dbReference type="CDD" id="cd00077">
    <property type="entry name" value="HDc"/>
    <property type="match status" value="1"/>
</dbReference>
<evidence type="ECO:0000256" key="7">
    <source>
        <dbReference type="ARBA" id="ARBA00022800"/>
    </source>
</evidence>
<comment type="function">
    <text evidence="12">Catalyzes the addition and repair of the essential 3'-terminal CCA sequence in tRNAs without using a nucleic acid template. Adds these three nucleotides in the order of C, C, and A to the tRNA nucleotide-73, using CTP and ATP as substrates and producing inorganic pyrophosphate. tRNA 3'-terminal CCA addition is required both for tRNA processing and repair. Also involved in tRNA surveillance by mediating tandem CCA addition to generate a CCACCA at the 3' terminus of unstable tRNAs. While stable tRNAs receive only 3'-terminal CCA, unstable tRNAs are marked with CCACCA and rapidly degraded.</text>
</comment>
<feature type="binding site" evidence="12">
    <location>
        <position position="11"/>
    </location>
    <ligand>
        <name>CTP</name>
        <dbReference type="ChEBI" id="CHEBI:37563"/>
    </ligand>
</feature>
<dbReference type="CDD" id="cd05398">
    <property type="entry name" value="NT_ClassII-CCAase"/>
    <property type="match status" value="1"/>
</dbReference>
<feature type="binding site" evidence="12">
    <location>
        <position position="8"/>
    </location>
    <ligand>
        <name>ATP</name>
        <dbReference type="ChEBI" id="CHEBI:30616"/>
    </ligand>
</feature>
<dbReference type="Pfam" id="PF01966">
    <property type="entry name" value="HD"/>
    <property type="match status" value="1"/>
</dbReference>
<dbReference type="Pfam" id="PF01743">
    <property type="entry name" value="PolyA_pol"/>
    <property type="match status" value="1"/>
</dbReference>
<keyword evidence="11 12" id="KW-0694">RNA-binding</keyword>
<dbReference type="GO" id="GO:0016787">
    <property type="term" value="F:hydrolase activity"/>
    <property type="evidence" value="ECO:0007669"/>
    <property type="project" value="UniProtKB-KW"/>
</dbReference>
<evidence type="ECO:0000256" key="11">
    <source>
        <dbReference type="ARBA" id="ARBA00022884"/>
    </source>
</evidence>
<evidence type="ECO:0000256" key="12">
    <source>
        <dbReference type="HAMAP-Rule" id="MF_01261"/>
    </source>
</evidence>
<evidence type="ECO:0000256" key="9">
    <source>
        <dbReference type="ARBA" id="ARBA00022840"/>
    </source>
</evidence>
<evidence type="ECO:0000313" key="15">
    <source>
        <dbReference type="Proteomes" id="UP001595840"/>
    </source>
</evidence>
<feature type="binding site" evidence="12">
    <location>
        <position position="140"/>
    </location>
    <ligand>
        <name>CTP</name>
        <dbReference type="ChEBI" id="CHEBI:37563"/>
    </ligand>
</feature>
<feature type="binding site" evidence="12">
    <location>
        <position position="11"/>
    </location>
    <ligand>
        <name>ATP</name>
        <dbReference type="ChEBI" id="CHEBI:30616"/>
    </ligand>
</feature>
<dbReference type="SUPFAM" id="SSF81301">
    <property type="entry name" value="Nucleotidyltransferase"/>
    <property type="match status" value="1"/>
</dbReference>
<dbReference type="EC" id="2.7.7.72" evidence="12"/>
<comment type="subunit">
    <text evidence="12">Monomer. Can also form homodimers and oligomers.</text>
</comment>
<dbReference type="EC" id="3.1.4.-" evidence="12"/>
<keyword evidence="2 12" id="KW-0808">Transferase</keyword>
<evidence type="ECO:0000256" key="5">
    <source>
        <dbReference type="ARBA" id="ARBA00022723"/>
    </source>
</evidence>
<comment type="cofactor">
    <cofactor evidence="12">
        <name>Ni(2+)</name>
        <dbReference type="ChEBI" id="CHEBI:49786"/>
    </cofactor>
    <text evidence="12">Nickel for phosphatase activity.</text>
</comment>
<dbReference type="InterPro" id="IPR050124">
    <property type="entry name" value="tRNA_CCA-adding_enzyme"/>
</dbReference>
<dbReference type="GO" id="GO:0004810">
    <property type="term" value="F:CCA tRNA nucleotidyltransferase activity"/>
    <property type="evidence" value="ECO:0007669"/>
    <property type="project" value="UniProtKB-EC"/>
</dbReference>
<dbReference type="Proteomes" id="UP001595840">
    <property type="component" value="Unassembled WGS sequence"/>
</dbReference>
<comment type="miscellaneous">
    <text evidence="12">A single active site specifically recognizes both ATP and CTP and is responsible for their addition.</text>
</comment>
<dbReference type="InterPro" id="IPR006674">
    <property type="entry name" value="HD_domain"/>
</dbReference>
<keyword evidence="1 12" id="KW-0533">Nickel</keyword>
<dbReference type="PROSITE" id="PS51831">
    <property type="entry name" value="HD"/>
    <property type="match status" value="1"/>
</dbReference>
<feature type="domain" description="HD" evidence="13">
    <location>
        <begin position="228"/>
        <end position="332"/>
    </location>
</feature>
<dbReference type="InterPro" id="IPR012006">
    <property type="entry name" value="CCA_bact"/>
</dbReference>
<feature type="binding site" evidence="12">
    <location>
        <position position="91"/>
    </location>
    <ligand>
        <name>CTP</name>
        <dbReference type="ChEBI" id="CHEBI:37563"/>
    </ligand>
</feature>
<keyword evidence="12" id="KW-0511">Multifunctional enzyme</keyword>
<feature type="binding site" evidence="12">
    <location>
        <position position="23"/>
    </location>
    <ligand>
        <name>Mg(2+)</name>
        <dbReference type="ChEBI" id="CHEBI:18420"/>
    </ligand>
</feature>
<evidence type="ECO:0000256" key="3">
    <source>
        <dbReference type="ARBA" id="ARBA00022694"/>
    </source>
</evidence>
<dbReference type="InterPro" id="IPR032828">
    <property type="entry name" value="PolyA_RNA-bd"/>
</dbReference>
<evidence type="ECO:0000256" key="6">
    <source>
        <dbReference type="ARBA" id="ARBA00022741"/>
    </source>
</evidence>
<accession>A0ABV8V101</accession>
<dbReference type="PIRSF" id="PIRSF000813">
    <property type="entry name" value="CCA_bact"/>
    <property type="match status" value="1"/>
</dbReference>
<organism evidence="14 15">
    <name type="scientific">Simiduia curdlanivorans</name>
    <dbReference type="NCBI Taxonomy" id="1492769"/>
    <lineage>
        <taxon>Bacteria</taxon>
        <taxon>Pseudomonadati</taxon>
        <taxon>Pseudomonadota</taxon>
        <taxon>Gammaproteobacteria</taxon>
        <taxon>Cellvibrionales</taxon>
        <taxon>Cellvibrionaceae</taxon>
        <taxon>Simiduia</taxon>
    </lineage>
</organism>
<evidence type="ECO:0000313" key="14">
    <source>
        <dbReference type="EMBL" id="MFC4361579.1"/>
    </source>
</evidence>
<keyword evidence="7 12" id="KW-0692">RNA repair</keyword>
<keyword evidence="3 12" id="KW-0819">tRNA processing</keyword>
<dbReference type="EMBL" id="JBHSCX010000003">
    <property type="protein sequence ID" value="MFC4361579.1"/>
    <property type="molecule type" value="Genomic_DNA"/>
</dbReference>
<protein>
    <recommendedName>
        <fullName evidence="12">Multifunctional CCA protein</fullName>
    </recommendedName>
    <domain>
        <recommendedName>
            <fullName evidence="12">CCA-adding enzyme</fullName>
            <ecNumber evidence="12">2.7.7.72</ecNumber>
        </recommendedName>
        <alternativeName>
            <fullName evidence="12">CCA tRNA nucleotidyltransferase</fullName>
        </alternativeName>
        <alternativeName>
            <fullName evidence="12">tRNA CCA-pyrophosphorylase</fullName>
        </alternativeName>
        <alternativeName>
            <fullName evidence="12">tRNA adenylyl-/cytidylyl-transferase</fullName>
        </alternativeName>
        <alternativeName>
            <fullName evidence="12">tRNA nucleotidyltransferase</fullName>
        </alternativeName>
        <alternativeName>
            <fullName evidence="12">tRNA-NT</fullName>
        </alternativeName>
    </domain>
    <domain>
        <recommendedName>
            <fullName evidence="12">2'-nucleotidase</fullName>
            <ecNumber evidence="12">3.1.3.-</ecNumber>
        </recommendedName>
    </domain>
    <domain>
        <recommendedName>
            <fullName evidence="12">2',3'-cyclic phosphodiesterase</fullName>
            <ecNumber evidence="12">3.1.4.-</ecNumber>
        </recommendedName>
    </domain>
    <domain>
        <recommendedName>
            <fullName evidence="12">Phosphatase</fullName>
        </recommendedName>
    </domain>
</protein>
<comment type="cofactor">
    <cofactor evidence="12">
        <name>Mg(2+)</name>
        <dbReference type="ChEBI" id="CHEBI:18420"/>
    </cofactor>
    <text evidence="12">Magnesium is required for nucleotidyltransferase activity.</text>
</comment>
<sequence>MDVYLVGGAVRDELLGFPFHERDWVVVGATPEQMLAEGFTPVGKDFPVFLHGTTREEYALARTERKSGRGYTGFTFHTDVSVSLEEDLIRRDLTINAIAKNTEGEFIDPYGGRQDIENRMLRHVSPAFAEDPVRILRIARFAARYHQLGFVVAPETQALMQSMVDAGEVDHLVAERVWKEMQRALAEPNPEIFIEVLRACGALARLMPELDCLWGVPQRAEYHPEIDTGVHTLLTLQQAVLLTATDADTRVRFAALVHDLGKGVTPVDELPRHIAHEHRGIPLVKAVCARLGVPKEHRDLALAVTGQHLNCHRLFELKPATVLKMLQALDALRRPERLPLFVAACKADARGRTGFEAAPYPQAEYLAAALAACLAVKPDKLMAQGLTGKALGDGINHARIAAIAKLKDEWPAASQ</sequence>
<comment type="domain">
    <text evidence="12">Comprises two domains: an N-terminal domain containing the nucleotidyltransferase activity and a C-terminal HD domain associated with both phosphodiesterase and phosphatase activities.</text>
</comment>
<reference evidence="15" key="1">
    <citation type="journal article" date="2019" name="Int. J. Syst. Evol. Microbiol.">
        <title>The Global Catalogue of Microorganisms (GCM) 10K type strain sequencing project: providing services to taxonomists for standard genome sequencing and annotation.</title>
        <authorList>
            <consortium name="The Broad Institute Genomics Platform"/>
            <consortium name="The Broad Institute Genome Sequencing Center for Infectious Disease"/>
            <person name="Wu L."/>
            <person name="Ma J."/>
        </authorList>
    </citation>
    <scope>NUCLEOTIDE SEQUENCE [LARGE SCALE GENOMIC DNA]</scope>
    <source>
        <strain evidence="15">CECT 8570</strain>
    </source>
</reference>
<feature type="binding site" evidence="12">
    <location>
        <position position="137"/>
    </location>
    <ligand>
        <name>CTP</name>
        <dbReference type="ChEBI" id="CHEBI:37563"/>
    </ligand>
</feature>
<comment type="caution">
    <text evidence="14">The sequence shown here is derived from an EMBL/GenBank/DDBJ whole genome shotgun (WGS) entry which is preliminary data.</text>
</comment>
<dbReference type="EC" id="3.1.3.-" evidence="12"/>
<dbReference type="InterPro" id="IPR043519">
    <property type="entry name" value="NT_sf"/>
</dbReference>
<proteinExistence type="inferred from homology"/>
<comment type="similarity">
    <text evidence="12">Belongs to the tRNA nucleotidyltransferase/poly(A) polymerase family. Bacterial CCA-adding enzyme type 1 subfamily.</text>
</comment>
<dbReference type="PANTHER" id="PTHR47545:SF1">
    <property type="entry name" value="MULTIFUNCTIONAL CCA PROTEIN"/>
    <property type="match status" value="1"/>
</dbReference>
<comment type="catalytic activity">
    <reaction evidence="12">
        <text>a tRNA precursor + 2 CTP + ATP = a tRNA with a 3' CCA end + 3 diphosphate</text>
        <dbReference type="Rhea" id="RHEA:14433"/>
        <dbReference type="Rhea" id="RHEA-COMP:10465"/>
        <dbReference type="Rhea" id="RHEA-COMP:10468"/>
        <dbReference type="ChEBI" id="CHEBI:30616"/>
        <dbReference type="ChEBI" id="CHEBI:33019"/>
        <dbReference type="ChEBI" id="CHEBI:37563"/>
        <dbReference type="ChEBI" id="CHEBI:74896"/>
        <dbReference type="ChEBI" id="CHEBI:83071"/>
        <dbReference type="EC" id="2.7.7.72"/>
    </reaction>
</comment>
<comment type="catalytic activity">
    <reaction evidence="12">
        <text>a tRNA with a 3' CCA end + 2 CTP + ATP = a tRNA with a 3' CCACCA end + 3 diphosphate</text>
        <dbReference type="Rhea" id="RHEA:76235"/>
        <dbReference type="Rhea" id="RHEA-COMP:10468"/>
        <dbReference type="Rhea" id="RHEA-COMP:18655"/>
        <dbReference type="ChEBI" id="CHEBI:30616"/>
        <dbReference type="ChEBI" id="CHEBI:33019"/>
        <dbReference type="ChEBI" id="CHEBI:37563"/>
        <dbReference type="ChEBI" id="CHEBI:83071"/>
        <dbReference type="ChEBI" id="CHEBI:195187"/>
    </reaction>
</comment>
<evidence type="ECO:0000256" key="1">
    <source>
        <dbReference type="ARBA" id="ARBA00022596"/>
    </source>
</evidence>
<dbReference type="InterPro" id="IPR003607">
    <property type="entry name" value="HD/PDEase_dom"/>
</dbReference>
<dbReference type="SUPFAM" id="SSF81891">
    <property type="entry name" value="Poly A polymerase C-terminal region-like"/>
    <property type="match status" value="1"/>
</dbReference>
<evidence type="ECO:0000256" key="10">
    <source>
        <dbReference type="ARBA" id="ARBA00022842"/>
    </source>
</evidence>
<evidence type="ECO:0000256" key="8">
    <source>
        <dbReference type="ARBA" id="ARBA00022801"/>
    </source>
</evidence>
<name>A0ABV8V101_9GAMM</name>
<dbReference type="NCBIfam" id="NF008137">
    <property type="entry name" value="PRK10885.1"/>
    <property type="match status" value="1"/>
</dbReference>
<dbReference type="RefSeq" id="WP_290259487.1">
    <property type="nucleotide sequence ID" value="NZ_JAUFQG010000004.1"/>
</dbReference>
<evidence type="ECO:0000259" key="13">
    <source>
        <dbReference type="PROSITE" id="PS51831"/>
    </source>
</evidence>
<dbReference type="InterPro" id="IPR002646">
    <property type="entry name" value="PolA_pol_head_dom"/>
</dbReference>
<dbReference type="PANTHER" id="PTHR47545">
    <property type="entry name" value="MULTIFUNCTIONAL CCA PROTEIN"/>
    <property type="match status" value="1"/>
</dbReference>
<feature type="binding site" evidence="12">
    <location>
        <position position="137"/>
    </location>
    <ligand>
        <name>ATP</name>
        <dbReference type="ChEBI" id="CHEBI:30616"/>
    </ligand>
</feature>
<feature type="binding site" evidence="12">
    <location>
        <position position="21"/>
    </location>
    <ligand>
        <name>Mg(2+)</name>
        <dbReference type="ChEBI" id="CHEBI:18420"/>
    </ligand>
</feature>
<keyword evidence="8 12" id="KW-0378">Hydrolase</keyword>
<gene>
    <name evidence="12" type="primary">cca</name>
    <name evidence="14" type="ORF">ACFOX3_04645</name>
</gene>